<dbReference type="EMBL" id="JARBJD010000289">
    <property type="protein sequence ID" value="KAK2944671.1"/>
    <property type="molecule type" value="Genomic_DNA"/>
</dbReference>
<evidence type="ECO:0000313" key="3">
    <source>
        <dbReference type="EMBL" id="KAK2944671.1"/>
    </source>
</evidence>
<comment type="caution">
    <text evidence="3">The sequence shown here is derived from an EMBL/GenBank/DDBJ whole genome shotgun (WGS) entry which is preliminary data.</text>
</comment>
<evidence type="ECO:0000313" key="4">
    <source>
        <dbReference type="Proteomes" id="UP001281761"/>
    </source>
</evidence>
<organism evidence="3 4">
    <name type="scientific">Blattamonas nauphoetae</name>
    <dbReference type="NCBI Taxonomy" id="2049346"/>
    <lineage>
        <taxon>Eukaryota</taxon>
        <taxon>Metamonada</taxon>
        <taxon>Preaxostyla</taxon>
        <taxon>Oxymonadida</taxon>
        <taxon>Blattamonas</taxon>
    </lineage>
</organism>
<feature type="compositionally biased region" description="Basic and acidic residues" evidence="1">
    <location>
        <begin position="345"/>
        <end position="355"/>
    </location>
</feature>
<reference evidence="3 4" key="1">
    <citation type="journal article" date="2022" name="bioRxiv">
        <title>Genomics of Preaxostyla Flagellates Illuminates Evolutionary Transitions and the Path Towards Mitochondrial Loss.</title>
        <authorList>
            <person name="Novak L.V.F."/>
            <person name="Treitli S.C."/>
            <person name="Pyrih J."/>
            <person name="Halakuc P."/>
            <person name="Pipaliya S.V."/>
            <person name="Vacek V."/>
            <person name="Brzon O."/>
            <person name="Soukal P."/>
            <person name="Eme L."/>
            <person name="Dacks J.B."/>
            <person name="Karnkowska A."/>
            <person name="Elias M."/>
            <person name="Hampl V."/>
        </authorList>
    </citation>
    <scope>NUCLEOTIDE SEQUENCE [LARGE SCALE GENOMIC DNA]</scope>
    <source>
        <strain evidence="3">NAU3</strain>
        <tissue evidence="3">Gut</tissue>
    </source>
</reference>
<proteinExistence type="predicted"/>
<feature type="chain" id="PRO_5046458546" evidence="2">
    <location>
        <begin position="27"/>
        <end position="459"/>
    </location>
</feature>
<feature type="region of interest" description="Disordered" evidence="1">
    <location>
        <begin position="254"/>
        <end position="277"/>
    </location>
</feature>
<protein>
    <submittedName>
        <fullName evidence="3">Uncharacterized protein</fullName>
    </submittedName>
</protein>
<keyword evidence="2" id="KW-0732">Signal</keyword>
<evidence type="ECO:0000256" key="2">
    <source>
        <dbReference type="SAM" id="SignalP"/>
    </source>
</evidence>
<feature type="region of interest" description="Disordered" evidence="1">
    <location>
        <begin position="338"/>
        <end position="370"/>
    </location>
</feature>
<accession>A0ABQ9WYT8</accession>
<gene>
    <name evidence="3" type="ORF">BLNAU_20417</name>
</gene>
<feature type="signal peptide" evidence="2">
    <location>
        <begin position="1"/>
        <end position="26"/>
    </location>
</feature>
<evidence type="ECO:0000256" key="1">
    <source>
        <dbReference type="SAM" id="MobiDB-lite"/>
    </source>
</evidence>
<keyword evidence="4" id="KW-1185">Reference proteome</keyword>
<feature type="compositionally biased region" description="Acidic residues" evidence="1">
    <location>
        <begin position="260"/>
        <end position="272"/>
    </location>
</feature>
<sequence>MPFLALIPSKVTTLLLLSPFIPALSSFTLVADTSTYAPNTIKFKTALLSSVGSTDDTLEPDEAMTHISTDGFIRTVSHLSQHRFLHTSHSFITPISQAILDPFTSFTSASSHPSRLARIVSVQDNAFVRCRLPLVKTCSFDVNASAHNLRQLEIGIYRSFSDDSQSCFSHCSVFADQDTVRLPTPNSLTFHTSLPSLTLAFTTHSPFVIPFLSPSFAVSIDPIIGHIGRRFVSPPSGSYLNQIISILANPRTDIDSPGVVEDESNDDDEGEREDWSSPVRCAVSQRASHLDRVPSVFVFCDFEGFSVLEHTISAKTARLLHIHLDPARVQIYEARVAVPPSAQDSSRRSEERDNHSQTGGQRPHHEEQGQKGELIVSVQPLVYRYPPHLHFIAHPLRNDPSHATIHSSLPPTRSALFHPFVSPLQFFNTQIPPRSYCRFMFLVVHKQCWFSLLQNKSNR</sequence>
<name>A0ABQ9WYT8_9EUKA</name>
<dbReference type="Proteomes" id="UP001281761">
    <property type="component" value="Unassembled WGS sequence"/>
</dbReference>